<accession>A0ABT8CTN2</accession>
<keyword evidence="2" id="KW-1185">Reference proteome</keyword>
<evidence type="ECO:0000313" key="1">
    <source>
        <dbReference type="EMBL" id="MDN3707121.1"/>
    </source>
</evidence>
<reference evidence="2" key="1">
    <citation type="journal article" date="2019" name="Int. J. Syst. Evol. Microbiol.">
        <title>The Global Catalogue of Microorganisms (GCM) 10K type strain sequencing project: providing services to taxonomists for standard genome sequencing and annotation.</title>
        <authorList>
            <consortium name="The Broad Institute Genomics Platform"/>
            <consortium name="The Broad Institute Genome Sequencing Center for Infectious Disease"/>
            <person name="Wu L."/>
            <person name="Ma J."/>
        </authorList>
    </citation>
    <scope>NUCLEOTIDE SEQUENCE [LARGE SCALE GENOMIC DNA]</scope>
    <source>
        <strain evidence="2">CECT 7184</strain>
    </source>
</reference>
<sequence>MSLNKCSIFLKPDRKLCLVASGCISDKVFLSTGILNLDKVAASQISSG</sequence>
<proteinExistence type="predicted"/>
<protein>
    <submittedName>
        <fullName evidence="1">Uncharacterized protein</fullName>
    </submittedName>
</protein>
<organism evidence="1 2">
    <name type="scientific">Paenimyroides ceti</name>
    <dbReference type="NCBI Taxonomy" id="395087"/>
    <lineage>
        <taxon>Bacteria</taxon>
        <taxon>Pseudomonadati</taxon>
        <taxon>Bacteroidota</taxon>
        <taxon>Flavobacteriia</taxon>
        <taxon>Flavobacteriales</taxon>
        <taxon>Flavobacteriaceae</taxon>
        <taxon>Paenimyroides</taxon>
    </lineage>
</organism>
<gene>
    <name evidence="1" type="ORF">QW060_08230</name>
</gene>
<dbReference type="EMBL" id="JAUFQU010000001">
    <property type="protein sequence ID" value="MDN3707121.1"/>
    <property type="molecule type" value="Genomic_DNA"/>
</dbReference>
<name>A0ABT8CTN2_9FLAO</name>
<dbReference type="RefSeq" id="WP_290363159.1">
    <property type="nucleotide sequence ID" value="NZ_JAUFQU010000001.1"/>
</dbReference>
<comment type="caution">
    <text evidence="1">The sequence shown here is derived from an EMBL/GenBank/DDBJ whole genome shotgun (WGS) entry which is preliminary data.</text>
</comment>
<evidence type="ECO:0000313" key="2">
    <source>
        <dbReference type="Proteomes" id="UP001242368"/>
    </source>
</evidence>
<dbReference type="Proteomes" id="UP001242368">
    <property type="component" value="Unassembled WGS sequence"/>
</dbReference>